<dbReference type="OrthoDB" id="27603at2759"/>
<proteinExistence type="predicted"/>
<accession>A0A6A6WY48</accession>
<evidence type="ECO:0000313" key="3">
    <source>
        <dbReference type="Proteomes" id="UP000799757"/>
    </source>
</evidence>
<dbReference type="Proteomes" id="UP000799757">
    <property type="component" value="Unassembled WGS sequence"/>
</dbReference>
<dbReference type="EMBL" id="MU002169">
    <property type="protein sequence ID" value="KAF2789019.1"/>
    <property type="molecule type" value="Genomic_DNA"/>
</dbReference>
<feature type="compositionally biased region" description="Basic and acidic residues" evidence="1">
    <location>
        <begin position="160"/>
        <end position="170"/>
    </location>
</feature>
<dbReference type="AlphaFoldDB" id="A0A6A6WY48"/>
<evidence type="ECO:0000313" key="2">
    <source>
        <dbReference type="EMBL" id="KAF2789019.1"/>
    </source>
</evidence>
<keyword evidence="3" id="KW-1185">Reference proteome</keyword>
<organism evidence="2 3">
    <name type="scientific">Melanomma pulvis-pyrius CBS 109.77</name>
    <dbReference type="NCBI Taxonomy" id="1314802"/>
    <lineage>
        <taxon>Eukaryota</taxon>
        <taxon>Fungi</taxon>
        <taxon>Dikarya</taxon>
        <taxon>Ascomycota</taxon>
        <taxon>Pezizomycotina</taxon>
        <taxon>Dothideomycetes</taxon>
        <taxon>Pleosporomycetidae</taxon>
        <taxon>Pleosporales</taxon>
        <taxon>Melanommataceae</taxon>
        <taxon>Melanomma</taxon>
    </lineage>
</organism>
<feature type="region of interest" description="Disordered" evidence="1">
    <location>
        <begin position="143"/>
        <end position="170"/>
    </location>
</feature>
<sequence length="170" mass="17542">MARQGKLLAAKARMRVDGSLKALKDATAVGRVCCRCDATVAINAAGVRDRPQHGLSPNPSSIIGRLGKQLAATKARMLADDQPLVEGYNCIVVGVSRSVGGTEAFGNSALDDVEVPFGLGKWDEPLGIPLCVVCQNANGIEGGDGDGDGSFVDGASEWGDSGRESTLRDG</sequence>
<evidence type="ECO:0000256" key="1">
    <source>
        <dbReference type="SAM" id="MobiDB-lite"/>
    </source>
</evidence>
<protein>
    <submittedName>
        <fullName evidence="2">Uncharacterized protein</fullName>
    </submittedName>
</protein>
<name>A0A6A6WY48_9PLEO</name>
<reference evidence="2" key="1">
    <citation type="journal article" date="2020" name="Stud. Mycol.">
        <title>101 Dothideomycetes genomes: a test case for predicting lifestyles and emergence of pathogens.</title>
        <authorList>
            <person name="Haridas S."/>
            <person name="Albert R."/>
            <person name="Binder M."/>
            <person name="Bloem J."/>
            <person name="Labutti K."/>
            <person name="Salamov A."/>
            <person name="Andreopoulos B."/>
            <person name="Baker S."/>
            <person name="Barry K."/>
            <person name="Bills G."/>
            <person name="Bluhm B."/>
            <person name="Cannon C."/>
            <person name="Castanera R."/>
            <person name="Culley D."/>
            <person name="Daum C."/>
            <person name="Ezra D."/>
            <person name="Gonzalez J."/>
            <person name="Henrissat B."/>
            <person name="Kuo A."/>
            <person name="Liang C."/>
            <person name="Lipzen A."/>
            <person name="Lutzoni F."/>
            <person name="Magnuson J."/>
            <person name="Mondo S."/>
            <person name="Nolan M."/>
            <person name="Ohm R."/>
            <person name="Pangilinan J."/>
            <person name="Park H.-J."/>
            <person name="Ramirez L."/>
            <person name="Alfaro M."/>
            <person name="Sun H."/>
            <person name="Tritt A."/>
            <person name="Yoshinaga Y."/>
            <person name="Zwiers L.-H."/>
            <person name="Turgeon B."/>
            <person name="Goodwin S."/>
            <person name="Spatafora J."/>
            <person name="Crous P."/>
            <person name="Grigoriev I."/>
        </authorList>
    </citation>
    <scope>NUCLEOTIDE SEQUENCE</scope>
    <source>
        <strain evidence="2">CBS 109.77</strain>
    </source>
</reference>
<gene>
    <name evidence="2" type="ORF">K505DRAFT_341614</name>
</gene>